<reference evidence="2 3" key="1">
    <citation type="submission" date="2019-06" db="EMBL/GenBank/DDBJ databases">
        <title>Whole genome shotgun sequence of Paenarthrobacter aurescens NBRC 12136.</title>
        <authorList>
            <person name="Hosoyama A."/>
            <person name="Uohara A."/>
            <person name="Ohji S."/>
            <person name="Ichikawa N."/>
        </authorList>
    </citation>
    <scope>NUCLEOTIDE SEQUENCE [LARGE SCALE GENOMIC DNA]</scope>
    <source>
        <strain evidence="2 3">NBRC 12136</strain>
    </source>
</reference>
<dbReference type="AlphaFoldDB" id="A0A4Y3NJU1"/>
<protein>
    <submittedName>
        <fullName evidence="2">Uncharacterized protein</fullName>
    </submittedName>
</protein>
<feature type="region of interest" description="Disordered" evidence="1">
    <location>
        <begin position="90"/>
        <end position="117"/>
    </location>
</feature>
<dbReference type="Proteomes" id="UP000317715">
    <property type="component" value="Unassembled WGS sequence"/>
</dbReference>
<accession>A0A4Y3NJU1</accession>
<sequence>MPGASLSAVRTIRTPGAHLFPRCAPAVTGAKGGNGCGGLVANPATSGAPLSAVRTIRTLAAHLFPPHAPLVPRGRTSFRRAHPLLRVRGAATGAGSKQEAPNGPQLFMVKDRKSDEK</sequence>
<proteinExistence type="predicted"/>
<evidence type="ECO:0000313" key="3">
    <source>
        <dbReference type="Proteomes" id="UP000317715"/>
    </source>
</evidence>
<organism evidence="2 3">
    <name type="scientific">Paenarthrobacter aurescens</name>
    <name type="common">Arthrobacter aurescens</name>
    <dbReference type="NCBI Taxonomy" id="43663"/>
    <lineage>
        <taxon>Bacteria</taxon>
        <taxon>Bacillati</taxon>
        <taxon>Actinomycetota</taxon>
        <taxon>Actinomycetes</taxon>
        <taxon>Micrococcales</taxon>
        <taxon>Micrococcaceae</taxon>
        <taxon>Paenarthrobacter</taxon>
    </lineage>
</organism>
<comment type="caution">
    <text evidence="2">The sequence shown here is derived from an EMBL/GenBank/DDBJ whole genome shotgun (WGS) entry which is preliminary data.</text>
</comment>
<name>A0A4Y3NJU1_PAEAU</name>
<dbReference type="EMBL" id="BJMD01000012">
    <property type="protein sequence ID" value="GEB19436.1"/>
    <property type="molecule type" value="Genomic_DNA"/>
</dbReference>
<evidence type="ECO:0000256" key="1">
    <source>
        <dbReference type="SAM" id="MobiDB-lite"/>
    </source>
</evidence>
<keyword evidence="3" id="KW-1185">Reference proteome</keyword>
<gene>
    <name evidence="2" type="ORF">AAU01_21910</name>
</gene>
<evidence type="ECO:0000313" key="2">
    <source>
        <dbReference type="EMBL" id="GEB19436.1"/>
    </source>
</evidence>